<feature type="domain" description="Methyltransferase" evidence="1">
    <location>
        <begin position="54"/>
        <end position="149"/>
    </location>
</feature>
<dbReference type="Gene3D" id="3.40.50.150">
    <property type="entry name" value="Vaccinia Virus protein VP39"/>
    <property type="match status" value="1"/>
</dbReference>
<dbReference type="InterPro" id="IPR029063">
    <property type="entry name" value="SAM-dependent_MTases_sf"/>
</dbReference>
<dbReference type="Pfam" id="PF13649">
    <property type="entry name" value="Methyltransf_25"/>
    <property type="match status" value="1"/>
</dbReference>
<comment type="caution">
    <text evidence="2">The sequence shown here is derived from an EMBL/GenBank/DDBJ whole genome shotgun (WGS) entry which is preliminary data.</text>
</comment>
<dbReference type="EMBL" id="QKYN01000008">
    <property type="protein sequence ID" value="RAG87392.1"/>
    <property type="molecule type" value="Genomic_DNA"/>
</dbReference>
<dbReference type="PANTHER" id="PTHR42912">
    <property type="entry name" value="METHYLTRANSFERASE"/>
    <property type="match status" value="1"/>
</dbReference>
<dbReference type="InterPro" id="IPR041698">
    <property type="entry name" value="Methyltransf_25"/>
</dbReference>
<accession>A0A2X0IQ99</accession>
<gene>
    <name evidence="2" type="ORF">DN069_01740</name>
</gene>
<dbReference type="OrthoDB" id="3636702at2"/>
<dbReference type="GO" id="GO:0008757">
    <property type="term" value="F:S-adenosylmethionine-dependent methyltransferase activity"/>
    <property type="evidence" value="ECO:0007669"/>
    <property type="project" value="InterPro"/>
</dbReference>
<dbReference type="Proteomes" id="UP000248889">
    <property type="component" value="Unassembled WGS sequence"/>
</dbReference>
<organism evidence="2 3">
    <name type="scientific">Streptacidiphilus pinicola</name>
    <dbReference type="NCBI Taxonomy" id="2219663"/>
    <lineage>
        <taxon>Bacteria</taxon>
        <taxon>Bacillati</taxon>
        <taxon>Actinomycetota</taxon>
        <taxon>Actinomycetes</taxon>
        <taxon>Kitasatosporales</taxon>
        <taxon>Streptomycetaceae</taxon>
        <taxon>Streptacidiphilus</taxon>
    </lineage>
</organism>
<reference evidence="2 3" key="1">
    <citation type="submission" date="2018-06" db="EMBL/GenBank/DDBJ databases">
        <title>Streptacidiphilus pinicola sp. nov., isolated from pine grove soil.</title>
        <authorList>
            <person name="Roh S.G."/>
            <person name="Park S."/>
            <person name="Kim M.-K."/>
            <person name="Yun B.-R."/>
            <person name="Park J."/>
            <person name="Kim M.J."/>
            <person name="Kim Y.S."/>
            <person name="Kim S.B."/>
        </authorList>
    </citation>
    <scope>NUCLEOTIDE SEQUENCE [LARGE SCALE GENOMIC DNA]</scope>
    <source>
        <strain evidence="2 3">MMS16-CNU450</strain>
    </source>
</reference>
<protein>
    <submittedName>
        <fullName evidence="2">Methyltransferase type 11</fullName>
    </submittedName>
</protein>
<sequence length="248" mass="27638">MMTVKDIANFTTVDGAPDARWFVDFMDLANSVPGYDEIRRTLAHTLGDLAGKSVLEVGCGTGDDARELAGLVGESGKVVATDLSAAMLDEARRRGPGEPARIEFRYADLAHLPFADDSFDGARAKMVLMHCEEIDTAIDELVRVTRTGGRIAAFDFDFDATIVDHADQVITRALMRCYSDGHRNNWSGRQLVRRFRERDLGDLVVVPQTVRIPFRFFQMMTAGRLAGEQEANRLPLSVEELASWRRSR</sequence>
<keyword evidence="2" id="KW-0808">Transferase</keyword>
<proteinExistence type="predicted"/>
<evidence type="ECO:0000313" key="3">
    <source>
        <dbReference type="Proteomes" id="UP000248889"/>
    </source>
</evidence>
<dbReference type="AlphaFoldDB" id="A0A2X0IQ99"/>
<keyword evidence="2" id="KW-0489">Methyltransferase</keyword>
<dbReference type="SUPFAM" id="SSF53335">
    <property type="entry name" value="S-adenosyl-L-methionine-dependent methyltransferases"/>
    <property type="match status" value="1"/>
</dbReference>
<dbReference type="InterPro" id="IPR050508">
    <property type="entry name" value="Methyltransf_Superfamily"/>
</dbReference>
<keyword evidence="3" id="KW-1185">Reference proteome</keyword>
<name>A0A2X0IQ99_9ACTN</name>
<evidence type="ECO:0000259" key="1">
    <source>
        <dbReference type="Pfam" id="PF13649"/>
    </source>
</evidence>
<dbReference type="GO" id="GO:0032259">
    <property type="term" value="P:methylation"/>
    <property type="evidence" value="ECO:0007669"/>
    <property type="project" value="UniProtKB-KW"/>
</dbReference>
<dbReference type="CDD" id="cd02440">
    <property type="entry name" value="AdoMet_MTases"/>
    <property type="match status" value="1"/>
</dbReference>
<evidence type="ECO:0000313" key="2">
    <source>
        <dbReference type="EMBL" id="RAG87392.1"/>
    </source>
</evidence>